<name>A0AA35JJK5_SACUV</name>
<protein>
    <submittedName>
        <fullName evidence="1">Uncharacterized protein</fullName>
    </submittedName>
</protein>
<evidence type="ECO:0000313" key="2">
    <source>
        <dbReference type="Proteomes" id="UP001162090"/>
    </source>
</evidence>
<organism evidence="1 2">
    <name type="scientific">Saccharomyces uvarum</name>
    <name type="common">Yeast</name>
    <name type="synonym">Saccharomyces bayanus var. uvarum</name>
    <dbReference type="NCBI Taxonomy" id="230603"/>
    <lineage>
        <taxon>Eukaryota</taxon>
        <taxon>Fungi</taxon>
        <taxon>Dikarya</taxon>
        <taxon>Ascomycota</taxon>
        <taxon>Saccharomycotina</taxon>
        <taxon>Saccharomycetes</taxon>
        <taxon>Saccharomycetales</taxon>
        <taxon>Saccharomycetaceae</taxon>
        <taxon>Saccharomyces</taxon>
    </lineage>
</organism>
<accession>A0AA35JJK5</accession>
<evidence type="ECO:0000313" key="1">
    <source>
        <dbReference type="EMBL" id="CAI4061959.1"/>
    </source>
</evidence>
<dbReference type="EMBL" id="OX365918">
    <property type="protein sequence ID" value="CAI4061959.1"/>
    <property type="molecule type" value="Genomic_DNA"/>
</dbReference>
<reference evidence="1" key="1">
    <citation type="submission" date="2022-10" db="EMBL/GenBank/DDBJ databases">
        <authorList>
            <person name="Byrne P K."/>
        </authorList>
    </citation>
    <scope>NUCLEOTIDE SEQUENCE</scope>
    <source>
        <strain evidence="1">CBS7001</strain>
    </source>
</reference>
<proteinExistence type="predicted"/>
<dbReference type="Proteomes" id="UP001162090">
    <property type="component" value="Chromosome 7"/>
</dbReference>
<gene>
    <name evidence="1" type="primary">SUVC07G0790</name>
    <name evidence="1" type="ORF">SUVC_07G0790</name>
</gene>
<sequence>MAPNLPGFYYDEERRRYFRISDDRTVRVAGSTSQYSKDNIKRQSIQAGYDKQYSVIKNKRLRALENYRASLLNPLERAFRSPSYKKPNDGLKLQDAFISWSKGNVQSHRPVSTKLLDFPNRMLIGVLTNHILLVTKEGCFQDKIAFSTTKGYVAGFSSLNDYSQERFFVTFSMVEFDSELKYKSELTDMFKTLKLDRIDTTEEGLGRYLYHNINMRSNVHTFVIFVQGIFSPQVLKVRQVKLKENDRVHDSLVMGDTLVISVNDSLHFYTLVPEVLPKPFVFFPVQGSGKSKNRSDITSLSFSLQEGASTSHSKKKSNSGALYIGFRSGDAVVTLVKDIGSTAMLQSFKVNEKTKRKSLFNGTPLKSIVSMRPLNKKGLIVISGMGEKESAQRLVVVDTFLKDTLAKKSVVSFRTKFLNVTKDTELFKVSDDGRYFIYGSTSARDGKGDFEVFCTTLSGNLNYERSPNGNITMYPIREMRDYCRSESSEFKFVHLHSAFITPRDAKMSKAIEIAIKPASVTSHYISEDVFSKEIFFLIRREDSPYNGGNILVTSTLA</sequence>
<dbReference type="AlphaFoldDB" id="A0AA35JJK5"/>